<protein>
    <submittedName>
        <fullName evidence="1">Uncharacterized protein</fullName>
    </submittedName>
</protein>
<proteinExistence type="predicted"/>
<name>A0A1A8XP88_9RHOO</name>
<sequence>MRYQAALRPEEARILQIAPFKVNRQSLIK</sequence>
<keyword evidence="2" id="KW-1185">Reference proteome</keyword>
<reference evidence="1 2" key="1">
    <citation type="submission" date="2016-06" db="EMBL/GenBank/DDBJ databases">
        <authorList>
            <person name="Kjaerup R.B."/>
            <person name="Dalgaard T.S."/>
            <person name="Juul-Madsen H.R."/>
        </authorList>
    </citation>
    <scope>NUCLEOTIDE SEQUENCE [LARGE SCALE GENOMIC DNA]</scope>
    <source>
        <strain evidence="1">2</strain>
    </source>
</reference>
<dbReference type="EMBL" id="FLQY01000100">
    <property type="protein sequence ID" value="SBT06451.1"/>
    <property type="molecule type" value="Genomic_DNA"/>
</dbReference>
<evidence type="ECO:0000313" key="1">
    <source>
        <dbReference type="EMBL" id="SBT06451.1"/>
    </source>
</evidence>
<dbReference type="Proteomes" id="UP000199600">
    <property type="component" value="Unassembled WGS sequence"/>
</dbReference>
<accession>A0A1A8XP88</accession>
<organism evidence="1 2">
    <name type="scientific">Candidatus Propionivibrio aalborgensis</name>
    <dbReference type="NCBI Taxonomy" id="1860101"/>
    <lineage>
        <taxon>Bacteria</taxon>
        <taxon>Pseudomonadati</taxon>
        <taxon>Pseudomonadota</taxon>
        <taxon>Betaproteobacteria</taxon>
        <taxon>Rhodocyclales</taxon>
        <taxon>Rhodocyclaceae</taxon>
        <taxon>Propionivibrio</taxon>
    </lineage>
</organism>
<evidence type="ECO:0000313" key="2">
    <source>
        <dbReference type="Proteomes" id="UP000199600"/>
    </source>
</evidence>
<gene>
    <name evidence="1" type="ORF">PROAA_1890015</name>
</gene>
<dbReference type="AlphaFoldDB" id="A0A1A8XP88"/>